<sequence length="84" mass="9487">MCDTLLSQVHYQFPIPLTGYGPLFKVPREDYFIYWLFFMVSNLVYQATMATSASLGIKGANDIKLAAISEFQSNIIFAKIARSI</sequence>
<protein>
    <submittedName>
        <fullName evidence="2">Uncharacterized protein</fullName>
    </submittedName>
</protein>
<name>A0A8S5PXH1_9CAUD</name>
<dbReference type="EMBL" id="BK015535">
    <property type="protein sequence ID" value="DAE11719.1"/>
    <property type="molecule type" value="Genomic_DNA"/>
</dbReference>
<keyword evidence="1" id="KW-0472">Membrane</keyword>
<proteinExistence type="predicted"/>
<accession>A0A8S5PXH1</accession>
<feature type="transmembrane region" description="Helical" evidence="1">
    <location>
        <begin position="32"/>
        <end position="55"/>
    </location>
</feature>
<evidence type="ECO:0000313" key="2">
    <source>
        <dbReference type="EMBL" id="DAE11719.1"/>
    </source>
</evidence>
<keyword evidence="1" id="KW-0812">Transmembrane</keyword>
<reference evidence="2" key="1">
    <citation type="journal article" date="2021" name="Proc. Natl. Acad. Sci. U.S.A.">
        <title>A Catalog of Tens of Thousands of Viruses from Human Metagenomes Reveals Hidden Associations with Chronic Diseases.</title>
        <authorList>
            <person name="Tisza M.J."/>
            <person name="Buck C.B."/>
        </authorList>
    </citation>
    <scope>NUCLEOTIDE SEQUENCE</scope>
    <source>
        <strain evidence="2">Ct2vX3</strain>
    </source>
</reference>
<organism evidence="2">
    <name type="scientific">Siphoviridae sp. ct2vX3</name>
    <dbReference type="NCBI Taxonomy" id="2825318"/>
    <lineage>
        <taxon>Viruses</taxon>
        <taxon>Duplodnaviria</taxon>
        <taxon>Heunggongvirae</taxon>
        <taxon>Uroviricota</taxon>
        <taxon>Caudoviricetes</taxon>
    </lineage>
</organism>
<keyword evidence="1" id="KW-1133">Transmembrane helix</keyword>
<evidence type="ECO:0000256" key="1">
    <source>
        <dbReference type="SAM" id="Phobius"/>
    </source>
</evidence>